<evidence type="ECO:0000259" key="1">
    <source>
        <dbReference type="PROSITE" id="PS50879"/>
    </source>
</evidence>
<dbReference type="Proteomes" id="UP000245368">
    <property type="component" value="Chromosome"/>
</dbReference>
<dbReference type="EMBL" id="CP029494">
    <property type="protein sequence ID" value="AWN22869.1"/>
    <property type="molecule type" value="Genomic_DNA"/>
</dbReference>
<dbReference type="RefSeq" id="WP_109826199.1">
    <property type="nucleotide sequence ID" value="NZ_CP029494.1"/>
</dbReference>
<dbReference type="AlphaFoldDB" id="A0A2Z3JIV1"/>
<gene>
    <name evidence="2" type="ORF">DKM44_06195</name>
</gene>
<dbReference type="GO" id="GO:0003676">
    <property type="term" value="F:nucleic acid binding"/>
    <property type="evidence" value="ECO:0007669"/>
    <property type="project" value="InterPro"/>
</dbReference>
<dbReference type="GO" id="GO:0004523">
    <property type="term" value="F:RNA-DNA hybrid ribonuclease activity"/>
    <property type="evidence" value="ECO:0007669"/>
    <property type="project" value="InterPro"/>
</dbReference>
<name>A0A2Z3JIV1_9DEIO</name>
<dbReference type="PROSITE" id="PS50879">
    <property type="entry name" value="RNASE_H_1"/>
    <property type="match status" value="1"/>
</dbReference>
<dbReference type="Pfam" id="PF00075">
    <property type="entry name" value="RNase_H"/>
    <property type="match status" value="1"/>
</dbReference>
<evidence type="ECO:0000313" key="3">
    <source>
        <dbReference type="Proteomes" id="UP000245368"/>
    </source>
</evidence>
<evidence type="ECO:0000313" key="2">
    <source>
        <dbReference type="EMBL" id="AWN22869.1"/>
    </source>
</evidence>
<dbReference type="InterPro" id="IPR002156">
    <property type="entry name" value="RNaseH_domain"/>
</dbReference>
<dbReference type="KEGG" id="dez:DKM44_06195"/>
<proteinExistence type="predicted"/>
<dbReference type="OrthoDB" id="63539at2"/>
<accession>A0A2Z3JIV1</accession>
<dbReference type="CDD" id="cd06222">
    <property type="entry name" value="RNase_H_like"/>
    <property type="match status" value="1"/>
</dbReference>
<dbReference type="Gene3D" id="3.30.420.10">
    <property type="entry name" value="Ribonuclease H-like superfamily/Ribonuclease H"/>
    <property type="match status" value="1"/>
</dbReference>
<dbReference type="InterPro" id="IPR036397">
    <property type="entry name" value="RNaseH_sf"/>
</dbReference>
<protein>
    <submittedName>
        <fullName evidence="2">Ribonuclease H</fullName>
    </submittedName>
</protein>
<dbReference type="InterPro" id="IPR044730">
    <property type="entry name" value="RNase_H-like_dom_plant"/>
</dbReference>
<sequence>MNHAFVDGSFDDGAQTGQAGRGGFGIVLMVPGQLPQHLYGRIEAGDNNATELRAVVEALRHAPAGEALTVHTDNLNVLSAIRHGSRSLNQHEEAVRVREEAEARRIELHLARAGRERRHMRAAHLLANDARLERVSAAPLGPHAEVNLTHAPWRDSAVVTLRRAGERVSAEVRREVGDPLARSVRALLTAVQLAHPGETLVISHASKLAAALWEKPGRALPGAAQDALMQAKAEAEARSVQVVFERTEGAR</sequence>
<feature type="domain" description="RNase H type-1" evidence="1">
    <location>
        <begin position="1"/>
        <end position="132"/>
    </location>
</feature>
<organism evidence="2 3">
    <name type="scientific">Deinococcus irradiatisoli</name>
    <dbReference type="NCBI Taxonomy" id="2202254"/>
    <lineage>
        <taxon>Bacteria</taxon>
        <taxon>Thermotogati</taxon>
        <taxon>Deinococcota</taxon>
        <taxon>Deinococci</taxon>
        <taxon>Deinococcales</taxon>
        <taxon>Deinococcaceae</taxon>
        <taxon>Deinococcus</taxon>
    </lineage>
</organism>
<keyword evidence="3" id="KW-1185">Reference proteome</keyword>
<dbReference type="SUPFAM" id="SSF53098">
    <property type="entry name" value="Ribonuclease H-like"/>
    <property type="match status" value="1"/>
</dbReference>
<reference evidence="2 3" key="1">
    <citation type="submission" date="2018-05" db="EMBL/GenBank/DDBJ databases">
        <title>Complete Genome Sequence of Deinococcus sp. strain 17bor-2.</title>
        <authorList>
            <person name="Srinivasan S."/>
        </authorList>
    </citation>
    <scope>NUCLEOTIDE SEQUENCE [LARGE SCALE GENOMIC DNA]</scope>
    <source>
        <strain evidence="2 3">17bor-2</strain>
    </source>
</reference>
<dbReference type="InterPro" id="IPR012337">
    <property type="entry name" value="RNaseH-like_sf"/>
</dbReference>